<comment type="caution">
    <text evidence="4">The sequence shown here is derived from an EMBL/GenBank/DDBJ whole genome shotgun (WGS) entry which is preliminary data.</text>
</comment>
<dbReference type="Pfam" id="PF26168">
    <property type="entry name" value="Glyco_transf_N"/>
    <property type="match status" value="1"/>
</dbReference>
<reference evidence="4 5" key="1">
    <citation type="journal article" date="2021" name="Comput. Struct. Biotechnol. J.">
        <title>De novo genome assembly of the potent medicinal plant Rehmannia glutinosa using nanopore technology.</title>
        <authorList>
            <person name="Ma L."/>
            <person name="Dong C."/>
            <person name="Song C."/>
            <person name="Wang X."/>
            <person name="Zheng X."/>
            <person name="Niu Y."/>
            <person name="Chen S."/>
            <person name="Feng W."/>
        </authorList>
    </citation>
    <scope>NUCLEOTIDE SEQUENCE [LARGE SCALE GENOMIC DNA]</scope>
    <source>
        <strain evidence="4">DH-2019</strain>
    </source>
</reference>
<feature type="domain" description="Glycosyltransferase N-terminal" evidence="3">
    <location>
        <begin position="10"/>
        <end position="199"/>
    </location>
</feature>
<sequence length="399" mass="45474">MGSENKKCLKVLMFPWLAHGHISPFIELAKKLSQRNFHCYICSTPVNLNSIKNKIPEKYSVSIHLLEFHLPTLPELPPHYHTTSGLPLDLHPALGQAVKMAKPNFSNLVKSLQPDLLVHDIFQGWAAKVASRHNIPSVTFMSSGATMMSYFSMAVGYMEDYKNAERDADEEDEAFWGNNEIILVSSSREIEGKYMDYISELTNKEIIPIGVLVDQDYPCNQVYDDDSEIIMEWLRAKDEFSTVFVSFGSEYFLNKEEIEEMAIGLELSNVKFIWVVRFPKGEEMGIEEALPKGFIERVGDRGKIESIYYGVPIIAMPMHRDQPMNAKLVVELGVGVEVKRDDDGKFRREEISKVIRDVVIGESGENVRRKVGEKRESVRLRSREEVEEVAHKLAQLCVV</sequence>
<dbReference type="PANTHER" id="PTHR48044">
    <property type="entry name" value="GLYCOSYLTRANSFERASE"/>
    <property type="match status" value="1"/>
</dbReference>
<evidence type="ECO:0000313" key="5">
    <source>
        <dbReference type="Proteomes" id="UP001318860"/>
    </source>
</evidence>
<organism evidence="4 5">
    <name type="scientific">Rehmannia glutinosa</name>
    <name type="common">Chinese foxglove</name>
    <dbReference type="NCBI Taxonomy" id="99300"/>
    <lineage>
        <taxon>Eukaryota</taxon>
        <taxon>Viridiplantae</taxon>
        <taxon>Streptophyta</taxon>
        <taxon>Embryophyta</taxon>
        <taxon>Tracheophyta</taxon>
        <taxon>Spermatophyta</taxon>
        <taxon>Magnoliopsida</taxon>
        <taxon>eudicotyledons</taxon>
        <taxon>Gunneridae</taxon>
        <taxon>Pentapetalae</taxon>
        <taxon>asterids</taxon>
        <taxon>lamiids</taxon>
        <taxon>Lamiales</taxon>
        <taxon>Orobanchaceae</taxon>
        <taxon>Rehmannieae</taxon>
        <taxon>Rehmannia</taxon>
    </lineage>
</organism>
<proteinExistence type="inferred from homology"/>
<evidence type="ECO:0000313" key="4">
    <source>
        <dbReference type="EMBL" id="KAK6137973.1"/>
    </source>
</evidence>
<dbReference type="InterPro" id="IPR058980">
    <property type="entry name" value="Glyco_transf_N"/>
</dbReference>
<name>A0ABR0VTK0_REHGL</name>
<keyword evidence="2" id="KW-0808">Transferase</keyword>
<comment type="similarity">
    <text evidence="1">Belongs to the UDP-glycosyltransferase family.</text>
</comment>
<evidence type="ECO:0000259" key="3">
    <source>
        <dbReference type="Pfam" id="PF26168"/>
    </source>
</evidence>
<accession>A0ABR0VTK0</accession>
<dbReference type="Gene3D" id="3.40.50.2000">
    <property type="entry name" value="Glycogen Phosphorylase B"/>
    <property type="match status" value="3"/>
</dbReference>
<evidence type="ECO:0000256" key="2">
    <source>
        <dbReference type="ARBA" id="ARBA00022679"/>
    </source>
</evidence>
<dbReference type="PANTHER" id="PTHR48044:SF14">
    <property type="entry name" value="GLYCOSYLTRANSFERASE"/>
    <property type="match status" value="1"/>
</dbReference>
<dbReference type="InterPro" id="IPR002213">
    <property type="entry name" value="UDP_glucos_trans"/>
</dbReference>
<protein>
    <recommendedName>
        <fullName evidence="3">Glycosyltransferase N-terminal domain-containing protein</fullName>
    </recommendedName>
</protein>
<keyword evidence="5" id="KW-1185">Reference proteome</keyword>
<dbReference type="EMBL" id="JABTTQ020000764">
    <property type="protein sequence ID" value="KAK6137973.1"/>
    <property type="molecule type" value="Genomic_DNA"/>
</dbReference>
<dbReference type="Proteomes" id="UP001318860">
    <property type="component" value="Unassembled WGS sequence"/>
</dbReference>
<gene>
    <name evidence="4" type="ORF">DH2020_028282</name>
</gene>
<dbReference type="Pfam" id="PF00201">
    <property type="entry name" value="UDPGT"/>
    <property type="match status" value="1"/>
</dbReference>
<dbReference type="CDD" id="cd03784">
    <property type="entry name" value="GT1_Gtf-like"/>
    <property type="match status" value="1"/>
</dbReference>
<evidence type="ECO:0000256" key="1">
    <source>
        <dbReference type="ARBA" id="ARBA00009995"/>
    </source>
</evidence>
<dbReference type="SUPFAM" id="SSF53756">
    <property type="entry name" value="UDP-Glycosyltransferase/glycogen phosphorylase"/>
    <property type="match status" value="1"/>
</dbReference>